<reference evidence="9" key="1">
    <citation type="submission" date="2020-08" db="EMBL/GenBank/DDBJ databases">
        <authorList>
            <person name="Uke A."/>
            <person name="Chhe C."/>
            <person name="Baramee S."/>
            <person name="Kosugi A."/>
        </authorList>
    </citation>
    <scope>NUCLEOTIDE SEQUENCE</scope>
    <source>
        <strain evidence="9">DA-C8</strain>
    </source>
</reference>
<keyword evidence="5 7" id="KW-1133">Transmembrane helix</keyword>
<evidence type="ECO:0000259" key="8">
    <source>
        <dbReference type="Pfam" id="PF04239"/>
    </source>
</evidence>
<dbReference type="AlphaFoldDB" id="A0A916QFW0"/>
<gene>
    <name evidence="9" type="primary">yrbG</name>
    <name evidence="9" type="ORF">PRECH8_21900</name>
</gene>
<feature type="transmembrane region" description="Helical" evidence="7">
    <location>
        <begin position="6"/>
        <end position="25"/>
    </location>
</feature>
<dbReference type="PANTHER" id="PTHR34582">
    <property type="entry name" value="UPF0702 TRANSMEMBRANE PROTEIN YCAP"/>
    <property type="match status" value="1"/>
</dbReference>
<accession>A0A916QFW0</accession>
<dbReference type="GO" id="GO:0005886">
    <property type="term" value="C:plasma membrane"/>
    <property type="evidence" value="ECO:0007669"/>
    <property type="project" value="UniProtKB-SubCell"/>
</dbReference>
<evidence type="ECO:0000256" key="5">
    <source>
        <dbReference type="ARBA" id="ARBA00022989"/>
    </source>
</evidence>
<evidence type="ECO:0000256" key="7">
    <source>
        <dbReference type="SAM" id="Phobius"/>
    </source>
</evidence>
<dbReference type="Gene3D" id="3.30.240.20">
    <property type="entry name" value="bsu07140 like domains"/>
    <property type="match status" value="2"/>
</dbReference>
<keyword evidence="10" id="KW-1185">Reference proteome</keyword>
<dbReference type="InterPro" id="IPR007353">
    <property type="entry name" value="DUF421"/>
</dbReference>
<dbReference type="EMBL" id="BMAQ01000030">
    <property type="protein sequence ID" value="GFR38894.1"/>
    <property type="molecule type" value="Genomic_DNA"/>
</dbReference>
<evidence type="ECO:0000313" key="9">
    <source>
        <dbReference type="EMBL" id="GFR38894.1"/>
    </source>
</evidence>
<evidence type="ECO:0000256" key="3">
    <source>
        <dbReference type="ARBA" id="ARBA00022475"/>
    </source>
</evidence>
<keyword evidence="3" id="KW-1003">Cell membrane</keyword>
<evidence type="ECO:0000256" key="2">
    <source>
        <dbReference type="ARBA" id="ARBA00006448"/>
    </source>
</evidence>
<evidence type="ECO:0000256" key="6">
    <source>
        <dbReference type="ARBA" id="ARBA00023136"/>
    </source>
</evidence>
<feature type="transmembrane region" description="Helical" evidence="7">
    <location>
        <begin position="32"/>
        <end position="50"/>
    </location>
</feature>
<comment type="similarity">
    <text evidence="2">Belongs to the UPF0702 family.</text>
</comment>
<feature type="transmembrane region" description="Helical" evidence="7">
    <location>
        <begin position="62"/>
        <end position="80"/>
    </location>
</feature>
<name>A0A916QFW0_9BACL</name>
<evidence type="ECO:0000256" key="4">
    <source>
        <dbReference type="ARBA" id="ARBA00022692"/>
    </source>
</evidence>
<sequence length="230" mass="26574">MELTTIFLRTLLMYFLVFLALRLMGKREIGKLSVFDLVNSIMIAELAVLTIEDTNTEIIKGILPMAVLVGIQIILAFISLKNEKLRRTFDGLPSVLVENGEIRDQEMRRLRYTLDDLLLQLRENKIYNPADVEFAVLETTGKLTAFDKKSMGKEGSQQLPRVNIRYEGLPLPLIMDGKVLDENLEKIGQNRFWLREQIRKRGIKDFKSIFLLTIDHKGQLYIDKKDTKES</sequence>
<evidence type="ECO:0000313" key="10">
    <source>
        <dbReference type="Proteomes" id="UP000654993"/>
    </source>
</evidence>
<reference evidence="9" key="2">
    <citation type="journal article" date="2021" name="Data Brief">
        <title>Draft genome sequence data of the facultative, thermophilic, xylanolytic bacterium Paenibacillus sp. strain DA-C8.</title>
        <authorList>
            <person name="Chhe C."/>
            <person name="Uke A."/>
            <person name="Baramee S."/>
            <person name="Ungkulpasvich U."/>
            <person name="Tachaapaikoon C."/>
            <person name="Pason P."/>
            <person name="Waeonukul R."/>
            <person name="Ratanakhanokchai K."/>
            <person name="Kosugi A."/>
        </authorList>
    </citation>
    <scope>NUCLEOTIDE SEQUENCE</scope>
    <source>
        <strain evidence="9">DA-C8</strain>
    </source>
</reference>
<keyword evidence="4 7" id="KW-0812">Transmembrane</keyword>
<evidence type="ECO:0000256" key="1">
    <source>
        <dbReference type="ARBA" id="ARBA00004651"/>
    </source>
</evidence>
<protein>
    <submittedName>
        <fullName evidence="9">UPF0702 transmembrane protein YrbG</fullName>
    </submittedName>
</protein>
<dbReference type="PANTHER" id="PTHR34582:SF6">
    <property type="entry name" value="UPF0702 TRANSMEMBRANE PROTEIN YCAP"/>
    <property type="match status" value="1"/>
</dbReference>
<proteinExistence type="inferred from homology"/>
<organism evidence="9 10">
    <name type="scientific">Insulibacter thermoxylanivorax</name>
    <dbReference type="NCBI Taxonomy" id="2749268"/>
    <lineage>
        <taxon>Bacteria</taxon>
        <taxon>Bacillati</taxon>
        <taxon>Bacillota</taxon>
        <taxon>Bacilli</taxon>
        <taxon>Bacillales</taxon>
        <taxon>Paenibacillaceae</taxon>
        <taxon>Insulibacter</taxon>
    </lineage>
</organism>
<comment type="caution">
    <text evidence="9">The sequence shown here is derived from an EMBL/GenBank/DDBJ whole genome shotgun (WGS) entry which is preliminary data.</text>
</comment>
<keyword evidence="6 7" id="KW-0472">Membrane</keyword>
<feature type="domain" description="YetF C-terminal" evidence="8">
    <location>
        <begin position="81"/>
        <end position="214"/>
    </location>
</feature>
<dbReference type="InterPro" id="IPR023090">
    <property type="entry name" value="UPF0702_alpha/beta_dom_sf"/>
</dbReference>
<comment type="subcellular location">
    <subcellularLocation>
        <location evidence="1">Cell membrane</location>
        <topology evidence="1">Multi-pass membrane protein</topology>
    </subcellularLocation>
</comment>
<dbReference type="Pfam" id="PF04239">
    <property type="entry name" value="DUF421"/>
    <property type="match status" value="1"/>
</dbReference>
<dbReference type="RefSeq" id="WP_200967151.1">
    <property type="nucleotide sequence ID" value="NZ_BMAQ01000030.1"/>
</dbReference>
<dbReference type="Proteomes" id="UP000654993">
    <property type="component" value="Unassembled WGS sequence"/>
</dbReference>